<reference evidence="1" key="2">
    <citation type="submission" date="2021-08" db="EMBL/GenBank/DDBJ databases">
        <authorList>
            <person name="Tani A."/>
            <person name="Ola A."/>
            <person name="Ogura Y."/>
            <person name="Katsura K."/>
            <person name="Hayashi T."/>
        </authorList>
    </citation>
    <scope>NUCLEOTIDE SEQUENCE</scope>
    <source>
        <strain evidence="1">NBRC 15686</strain>
    </source>
</reference>
<keyword evidence="2" id="KW-1185">Reference proteome</keyword>
<accession>A0ABQ4U9S1</accession>
<dbReference type="EMBL" id="BPRC01000001">
    <property type="protein sequence ID" value="GJE63768.1"/>
    <property type="molecule type" value="Genomic_DNA"/>
</dbReference>
<dbReference type="RefSeq" id="WP_238222793.1">
    <property type="nucleotide sequence ID" value="NZ_BAAADH010000001.1"/>
</dbReference>
<organism evidence="1 2">
    <name type="scientific">Methylorubrum aminovorans</name>
    <dbReference type="NCBI Taxonomy" id="269069"/>
    <lineage>
        <taxon>Bacteria</taxon>
        <taxon>Pseudomonadati</taxon>
        <taxon>Pseudomonadota</taxon>
        <taxon>Alphaproteobacteria</taxon>
        <taxon>Hyphomicrobiales</taxon>
        <taxon>Methylobacteriaceae</taxon>
        <taxon>Methylorubrum</taxon>
    </lineage>
</organism>
<reference evidence="1" key="1">
    <citation type="journal article" date="2021" name="Front. Microbiol.">
        <title>Comprehensive Comparative Genomics and Phenotyping of Methylobacterium Species.</title>
        <authorList>
            <person name="Alessa O."/>
            <person name="Ogura Y."/>
            <person name="Fujitani Y."/>
            <person name="Takami H."/>
            <person name="Hayashi T."/>
            <person name="Sahin N."/>
            <person name="Tani A."/>
        </authorList>
    </citation>
    <scope>NUCLEOTIDE SEQUENCE</scope>
    <source>
        <strain evidence="1">NBRC 15686</strain>
    </source>
</reference>
<sequence>MSWLWPQRTEVSPERLNAILAENSAISSRVEASAEEIKERSDAERQALVATIADTRRRRAARENRLREKAMRDPSLAAVNDVIRILEGH</sequence>
<dbReference type="Proteomes" id="UP001055039">
    <property type="component" value="Unassembled WGS sequence"/>
</dbReference>
<proteinExistence type="predicted"/>
<comment type="caution">
    <text evidence="1">The sequence shown here is derived from an EMBL/GenBank/DDBJ whole genome shotgun (WGS) entry which is preliminary data.</text>
</comment>
<evidence type="ECO:0000313" key="1">
    <source>
        <dbReference type="EMBL" id="GJE63768.1"/>
    </source>
</evidence>
<name>A0ABQ4U9S1_9HYPH</name>
<evidence type="ECO:0000313" key="2">
    <source>
        <dbReference type="Proteomes" id="UP001055039"/>
    </source>
</evidence>
<protein>
    <submittedName>
        <fullName evidence="1">Uncharacterized protein</fullName>
    </submittedName>
</protein>
<gene>
    <name evidence="1" type="ORF">LNAOJCKE_0966</name>
</gene>